<evidence type="ECO:0000256" key="1">
    <source>
        <dbReference type="ARBA" id="ARBA00022691"/>
    </source>
</evidence>
<evidence type="ECO:0000313" key="6">
    <source>
        <dbReference type="Proteomes" id="UP000694886"/>
    </source>
</evidence>
<dbReference type="PANTHER" id="PTHR12818:SF0">
    <property type="entry name" value="TRNA (ADENINE(37)-N6)-METHYLTRANSFERASE"/>
    <property type="match status" value="1"/>
</dbReference>
<dbReference type="Gramene" id="Tc09v2_t013910.3">
    <property type="protein sequence ID" value="Tc09v2_p013910.3"/>
    <property type="gene ID" value="Tc09v2_g013910"/>
</dbReference>
<dbReference type="InterPro" id="IPR036413">
    <property type="entry name" value="YaeB-like_sf"/>
</dbReference>
<comment type="similarity">
    <text evidence="2">Belongs to the tRNA methyltransferase O family.</text>
</comment>
<keyword evidence="4" id="KW-0812">Transmembrane</keyword>
<evidence type="ECO:0000259" key="5">
    <source>
        <dbReference type="PROSITE" id="PS51668"/>
    </source>
</evidence>
<dbReference type="Proteomes" id="UP000694886">
    <property type="component" value="Chromosome 9"/>
</dbReference>
<keyword evidence="1" id="KW-0949">S-adenosyl-L-methionine</keyword>
<accession>A0AB32UQW1</accession>
<feature type="region of interest" description="Disordered" evidence="3">
    <location>
        <begin position="337"/>
        <end position="366"/>
    </location>
</feature>
<sequence>MASSGCSILTLALAAVFSASSAISCILFLYLFSSLFFLCSYLELYFICICMFTFFLSVFIYRKKWVESDSKVKELQKSLNSALEKCAAERQGRIRAQQALRKAVVAQPKCENSEMTSYPMAPIGVIQSCFSTRNGTPRQPLLVPLARACLVFDSARVPPASLEGLEEYSHCWIIYVFHLNTDLEKLWKHPSKSKFKAKVRVPRLKGGRMGVFATRSPHRPCPIGLTVAKVEAVQENMLLLSGVDLVDGTPVLDIKPYVPYCDSIEGAVIPNWVMVDSMLSVASVSFSDDFPSSLLDCWKAAAKNSLYSSPDELKSLVKQVLSWDIRSLSQRTRPHDTLIKIGNGDTSDNTSDMNDFEDGEASGHGSELAPSGEIIYHLILDGMDFSYKIDCNGNVIVEKVDLSSRIPFGNQKRCNYLMWKDKLM</sequence>
<dbReference type="CDD" id="cd09281">
    <property type="entry name" value="UPF0066"/>
    <property type="match status" value="1"/>
</dbReference>
<organism evidence="6 7">
    <name type="scientific">Theobroma cacao</name>
    <name type="common">Cacao</name>
    <name type="synonym">Cocoa</name>
    <dbReference type="NCBI Taxonomy" id="3641"/>
    <lineage>
        <taxon>Eukaryota</taxon>
        <taxon>Viridiplantae</taxon>
        <taxon>Streptophyta</taxon>
        <taxon>Embryophyta</taxon>
        <taxon>Tracheophyta</taxon>
        <taxon>Spermatophyta</taxon>
        <taxon>Magnoliopsida</taxon>
        <taxon>eudicotyledons</taxon>
        <taxon>Gunneridae</taxon>
        <taxon>Pentapetalae</taxon>
        <taxon>rosids</taxon>
        <taxon>malvids</taxon>
        <taxon>Malvales</taxon>
        <taxon>Malvaceae</taxon>
        <taxon>Byttnerioideae</taxon>
        <taxon>Theobroma</taxon>
    </lineage>
</organism>
<dbReference type="RefSeq" id="XP_007014014.2">
    <property type="nucleotide sequence ID" value="XM_007013952.2"/>
</dbReference>
<feature type="compositionally biased region" description="Polar residues" evidence="3">
    <location>
        <begin position="344"/>
        <end position="353"/>
    </location>
</feature>
<dbReference type="InterPro" id="IPR023370">
    <property type="entry name" value="TrmO-like_N"/>
</dbReference>
<protein>
    <submittedName>
        <fullName evidence="7">Uncharacterized protein LOC18589121 isoform X1</fullName>
    </submittedName>
</protein>
<dbReference type="NCBIfam" id="TIGR00104">
    <property type="entry name" value="tRNA_TsaA"/>
    <property type="match status" value="1"/>
</dbReference>
<dbReference type="PROSITE" id="PS51668">
    <property type="entry name" value="TSAA_2"/>
    <property type="match status" value="1"/>
</dbReference>
<evidence type="ECO:0000256" key="2">
    <source>
        <dbReference type="ARBA" id="ARBA00033753"/>
    </source>
</evidence>
<evidence type="ECO:0000256" key="4">
    <source>
        <dbReference type="SAM" id="Phobius"/>
    </source>
</evidence>
<evidence type="ECO:0000313" key="7">
    <source>
        <dbReference type="RefSeq" id="XP_007014014.2"/>
    </source>
</evidence>
<dbReference type="InterPro" id="IPR040372">
    <property type="entry name" value="YaeB-like"/>
</dbReference>
<gene>
    <name evidence="7" type="primary">LOC18589121</name>
</gene>
<proteinExistence type="inferred from homology"/>
<dbReference type="PANTHER" id="PTHR12818">
    <property type="entry name" value="TRNA (ADENINE(37)-N6)-METHYLTRANSFERASE"/>
    <property type="match status" value="1"/>
</dbReference>
<dbReference type="FunFam" id="2.40.30.70:FF:000003">
    <property type="entry name" value="tRNA (Adenine(37)-N6)-methyltransferase isoform A"/>
    <property type="match status" value="1"/>
</dbReference>
<dbReference type="AlphaFoldDB" id="A0AB32UQW1"/>
<dbReference type="SUPFAM" id="SSF118196">
    <property type="entry name" value="YaeB-like"/>
    <property type="match status" value="1"/>
</dbReference>
<dbReference type="Pfam" id="PF01980">
    <property type="entry name" value="TrmO_N"/>
    <property type="match status" value="1"/>
</dbReference>
<dbReference type="InterPro" id="IPR036414">
    <property type="entry name" value="YaeB_N_sf"/>
</dbReference>
<keyword evidence="4" id="KW-1133">Transmembrane helix</keyword>
<dbReference type="GeneID" id="18589121"/>
<evidence type="ECO:0000256" key="3">
    <source>
        <dbReference type="SAM" id="MobiDB-lite"/>
    </source>
</evidence>
<reference evidence="7" key="2">
    <citation type="submission" date="2025-08" db="UniProtKB">
        <authorList>
            <consortium name="RefSeq"/>
        </authorList>
    </citation>
    <scope>IDENTIFICATION</scope>
</reference>
<feature type="transmembrane region" description="Helical" evidence="4">
    <location>
        <begin position="32"/>
        <end position="61"/>
    </location>
</feature>
<name>A0AB32UQW1_THECC</name>
<reference evidence="6" key="1">
    <citation type="journal article" date="1997" name="Nucleic Acids Res.">
        <title>tRNAscan-SE: a program for improved detection of transfer RNA genes in genomic sequence.</title>
        <authorList>
            <person name="Lowe T.M."/>
            <person name="Eddy S.R."/>
        </authorList>
    </citation>
    <scope>NUCLEOTIDE SEQUENCE [LARGE SCALE GENOMIC DNA]</scope>
    <source>
        <strain evidence="6">r\B97-61/B2</strain>
    </source>
</reference>
<feature type="domain" description="TsaA-like" evidence="5">
    <location>
        <begin position="120"/>
        <end position="266"/>
    </location>
</feature>
<dbReference type="Gene3D" id="2.40.30.70">
    <property type="entry name" value="YaeB-like"/>
    <property type="match status" value="1"/>
</dbReference>
<keyword evidence="4" id="KW-0472">Membrane</keyword>